<organism evidence="7 8">
    <name type="scientific">Ferviditalea candida</name>
    <dbReference type="NCBI Taxonomy" id="3108399"/>
    <lineage>
        <taxon>Bacteria</taxon>
        <taxon>Bacillati</taxon>
        <taxon>Bacillota</taxon>
        <taxon>Bacilli</taxon>
        <taxon>Bacillales</taxon>
        <taxon>Paenibacillaceae</taxon>
        <taxon>Ferviditalea</taxon>
    </lineage>
</organism>
<proteinExistence type="inferred from homology"/>
<dbReference type="InterPro" id="IPR050306">
    <property type="entry name" value="PfkB_Carbo_kinase"/>
</dbReference>
<dbReference type="EMBL" id="JAYJLD010000008">
    <property type="protein sequence ID" value="MEB3101508.1"/>
    <property type="molecule type" value="Genomic_DNA"/>
</dbReference>
<evidence type="ECO:0000313" key="7">
    <source>
        <dbReference type="EMBL" id="MEB3101508.1"/>
    </source>
</evidence>
<comment type="similarity">
    <text evidence="1">Belongs to the carbohydrate kinase PfkB family.</text>
</comment>
<dbReference type="SUPFAM" id="SSF53613">
    <property type="entry name" value="Ribokinase-like"/>
    <property type="match status" value="1"/>
</dbReference>
<keyword evidence="2" id="KW-0808">Transferase</keyword>
<evidence type="ECO:0000256" key="5">
    <source>
        <dbReference type="ARBA" id="ARBA00022840"/>
    </source>
</evidence>
<dbReference type="Gene3D" id="3.40.1190.20">
    <property type="match status" value="1"/>
</dbReference>
<evidence type="ECO:0000256" key="3">
    <source>
        <dbReference type="ARBA" id="ARBA00022741"/>
    </source>
</evidence>
<keyword evidence="8" id="KW-1185">Reference proteome</keyword>
<dbReference type="InterPro" id="IPR029056">
    <property type="entry name" value="Ribokinase-like"/>
</dbReference>
<name>A0ABU5ZH10_9BACL</name>
<dbReference type="PANTHER" id="PTHR43085">
    <property type="entry name" value="HEXOKINASE FAMILY MEMBER"/>
    <property type="match status" value="1"/>
</dbReference>
<reference evidence="7" key="1">
    <citation type="submission" date="2023-12" db="EMBL/GenBank/DDBJ databases">
        <title>Fervidustalea candida gen. nov., sp. nov., a novel member of the family Paenibacillaceae isolated from a geothermal area.</title>
        <authorList>
            <person name="Li W.-J."/>
            <person name="Jiao J.-Y."/>
            <person name="Chen Y."/>
        </authorList>
    </citation>
    <scope>NUCLEOTIDE SEQUENCE</scope>
    <source>
        <strain evidence="7">SYSU GA230002</strain>
    </source>
</reference>
<protein>
    <submittedName>
        <fullName evidence="7">Sugar kinase</fullName>
    </submittedName>
</protein>
<dbReference type="Proteomes" id="UP001310386">
    <property type="component" value="Unassembled WGS sequence"/>
</dbReference>
<feature type="domain" description="Carbohydrate kinase PfkB" evidence="6">
    <location>
        <begin position="8"/>
        <end position="315"/>
    </location>
</feature>
<accession>A0ABU5ZH10</accession>
<sequence>MTGEKTIDVVTIGESMVLLQPMTEGPLKYSPLFTRSIAGAESNVALGLTRLGKKVRWISRLGIDPFGEMIESTLAGEGVDTSCVLKDPEAPTAIYFKEFKGYGDPNVFYYRRGSAASRLAPRDIQPEWFDGARHLHVTGITPALGEQTADAVRTAMKTARERGLTVSFDPNLRRKLWKEETARSVLLSLIPLCDVFLPGLEEAEFLLGPKTEEQYGDHFLNMGPGVIALKLGERGSVGFAEGLRCRAEPYKVSKIVDTVGAGDAFATGFLSVLLDREQPLEPSGLSKTLPEALLRANIMGALATQYKGDWEGLPTLSEIERIQSGKQGITR</sequence>
<dbReference type="CDD" id="cd01166">
    <property type="entry name" value="KdgK"/>
    <property type="match status" value="1"/>
</dbReference>
<keyword evidence="4 7" id="KW-0418">Kinase</keyword>
<dbReference type="GO" id="GO:0016301">
    <property type="term" value="F:kinase activity"/>
    <property type="evidence" value="ECO:0007669"/>
    <property type="project" value="UniProtKB-KW"/>
</dbReference>
<keyword evidence="5" id="KW-0067">ATP-binding</keyword>
<dbReference type="Pfam" id="PF00294">
    <property type="entry name" value="PfkB"/>
    <property type="match status" value="1"/>
</dbReference>
<evidence type="ECO:0000259" key="6">
    <source>
        <dbReference type="Pfam" id="PF00294"/>
    </source>
</evidence>
<dbReference type="RefSeq" id="WP_371753626.1">
    <property type="nucleotide sequence ID" value="NZ_JAYJLD010000008.1"/>
</dbReference>
<keyword evidence="3" id="KW-0547">Nucleotide-binding</keyword>
<dbReference type="PANTHER" id="PTHR43085:SF1">
    <property type="entry name" value="PSEUDOURIDINE KINASE-RELATED"/>
    <property type="match status" value="1"/>
</dbReference>
<evidence type="ECO:0000313" key="8">
    <source>
        <dbReference type="Proteomes" id="UP001310386"/>
    </source>
</evidence>
<evidence type="ECO:0000256" key="2">
    <source>
        <dbReference type="ARBA" id="ARBA00022679"/>
    </source>
</evidence>
<comment type="caution">
    <text evidence="7">The sequence shown here is derived from an EMBL/GenBank/DDBJ whole genome shotgun (WGS) entry which is preliminary data.</text>
</comment>
<gene>
    <name evidence="7" type="ORF">VF724_07505</name>
</gene>
<evidence type="ECO:0000256" key="1">
    <source>
        <dbReference type="ARBA" id="ARBA00010688"/>
    </source>
</evidence>
<dbReference type="InterPro" id="IPR011611">
    <property type="entry name" value="PfkB_dom"/>
</dbReference>
<evidence type="ECO:0000256" key="4">
    <source>
        <dbReference type="ARBA" id="ARBA00022777"/>
    </source>
</evidence>